<dbReference type="InterPro" id="IPR012337">
    <property type="entry name" value="RNaseH-like_sf"/>
</dbReference>
<keyword evidence="4" id="KW-1185">Reference proteome</keyword>
<dbReference type="Pfam" id="PF00665">
    <property type="entry name" value="rve"/>
    <property type="match status" value="1"/>
</dbReference>
<dbReference type="GO" id="GO:0015074">
    <property type="term" value="P:DNA integration"/>
    <property type="evidence" value="ECO:0007669"/>
    <property type="project" value="InterPro"/>
</dbReference>
<evidence type="ECO:0000256" key="1">
    <source>
        <dbReference type="SAM" id="MobiDB-lite"/>
    </source>
</evidence>
<dbReference type="AlphaFoldDB" id="A0A511JH32"/>
<accession>A0A511JH32</accession>
<comment type="caution">
    <text evidence="3">The sequence shown here is derived from an EMBL/GenBank/DDBJ whole genome shotgun (WGS) entry which is preliminary data.</text>
</comment>
<protein>
    <recommendedName>
        <fullName evidence="2">Integrase catalytic domain-containing protein</fullName>
    </recommendedName>
</protein>
<dbReference type="PANTHER" id="PTHR46889">
    <property type="entry name" value="TRANSPOSASE INSF FOR INSERTION SEQUENCE IS3B-RELATED"/>
    <property type="match status" value="1"/>
</dbReference>
<evidence type="ECO:0000313" key="3">
    <source>
        <dbReference type="EMBL" id="GEL97308.1"/>
    </source>
</evidence>
<feature type="region of interest" description="Disordered" evidence="1">
    <location>
        <begin position="1"/>
        <end position="20"/>
    </location>
</feature>
<dbReference type="InterPro" id="IPR036397">
    <property type="entry name" value="RNaseH_sf"/>
</dbReference>
<evidence type="ECO:0000313" key="4">
    <source>
        <dbReference type="Proteomes" id="UP000321049"/>
    </source>
</evidence>
<dbReference type="PANTHER" id="PTHR46889:SF4">
    <property type="entry name" value="TRANSPOSASE INSO FOR INSERTION SEQUENCE ELEMENT IS911B-RELATED"/>
    <property type="match status" value="1"/>
</dbReference>
<dbReference type="Gene3D" id="3.30.420.10">
    <property type="entry name" value="Ribonuclease H-like superfamily/Ribonuclease H"/>
    <property type="match status" value="1"/>
</dbReference>
<name>A0A511JH32_9CELL</name>
<dbReference type="EMBL" id="BJWH01000003">
    <property type="protein sequence ID" value="GEL97308.1"/>
    <property type="molecule type" value="Genomic_DNA"/>
</dbReference>
<sequence length="111" mass="12063">MFGKRRPRGGKKAGPPAHDDLVRRQFTADGPNRLWLWDITEHATSESKVYLCAIKDVFSHRVVGYSIGDRMTSHIAVNALASAVQRRGDAAGCIVHGDRGSQSEAARSCAS</sequence>
<feature type="domain" description="Integrase catalytic" evidence="2">
    <location>
        <begin position="27"/>
        <end position="111"/>
    </location>
</feature>
<proteinExistence type="predicted"/>
<dbReference type="PROSITE" id="PS50994">
    <property type="entry name" value="INTEGRASE"/>
    <property type="match status" value="1"/>
</dbReference>
<dbReference type="InterPro" id="IPR050900">
    <property type="entry name" value="Transposase_IS3/IS150/IS904"/>
</dbReference>
<dbReference type="InterPro" id="IPR001584">
    <property type="entry name" value="Integrase_cat-core"/>
</dbReference>
<gene>
    <name evidence="3" type="ORF">CTE05_08550</name>
</gene>
<evidence type="ECO:0000259" key="2">
    <source>
        <dbReference type="PROSITE" id="PS50994"/>
    </source>
</evidence>
<organism evidence="3 4">
    <name type="scientific">Cellulomonas terrae</name>
    <dbReference type="NCBI Taxonomy" id="311234"/>
    <lineage>
        <taxon>Bacteria</taxon>
        <taxon>Bacillati</taxon>
        <taxon>Actinomycetota</taxon>
        <taxon>Actinomycetes</taxon>
        <taxon>Micrococcales</taxon>
        <taxon>Cellulomonadaceae</taxon>
        <taxon>Cellulomonas</taxon>
    </lineage>
</organism>
<dbReference type="SUPFAM" id="SSF53098">
    <property type="entry name" value="Ribonuclease H-like"/>
    <property type="match status" value="1"/>
</dbReference>
<dbReference type="GO" id="GO:0003676">
    <property type="term" value="F:nucleic acid binding"/>
    <property type="evidence" value="ECO:0007669"/>
    <property type="project" value="InterPro"/>
</dbReference>
<reference evidence="3 4" key="1">
    <citation type="submission" date="2019-07" db="EMBL/GenBank/DDBJ databases">
        <title>Whole genome shotgun sequence of Cellulomonas terrae NBRC 100819.</title>
        <authorList>
            <person name="Hosoyama A."/>
            <person name="Uohara A."/>
            <person name="Ohji S."/>
            <person name="Ichikawa N."/>
        </authorList>
    </citation>
    <scope>NUCLEOTIDE SEQUENCE [LARGE SCALE GENOMIC DNA]</scope>
    <source>
        <strain evidence="3 4">NBRC 100819</strain>
    </source>
</reference>
<feature type="compositionally biased region" description="Basic residues" evidence="1">
    <location>
        <begin position="1"/>
        <end position="11"/>
    </location>
</feature>
<dbReference type="Proteomes" id="UP000321049">
    <property type="component" value="Unassembled WGS sequence"/>
</dbReference>